<accession>A0A9D2MC21</accession>
<reference evidence="1" key="1">
    <citation type="journal article" date="2021" name="PeerJ">
        <title>Extensive microbial diversity within the chicken gut microbiome revealed by metagenomics and culture.</title>
        <authorList>
            <person name="Gilroy R."/>
            <person name="Ravi A."/>
            <person name="Getino M."/>
            <person name="Pursley I."/>
            <person name="Horton D.L."/>
            <person name="Alikhan N.F."/>
            <person name="Baker D."/>
            <person name="Gharbi K."/>
            <person name="Hall N."/>
            <person name="Watson M."/>
            <person name="Adriaenssens E.M."/>
            <person name="Foster-Nyarko E."/>
            <person name="Jarju S."/>
            <person name="Secka A."/>
            <person name="Antonio M."/>
            <person name="Oren A."/>
            <person name="Chaudhuri R.R."/>
            <person name="La Ragione R."/>
            <person name="Hildebrand F."/>
            <person name="Pallen M.J."/>
        </authorList>
    </citation>
    <scope>NUCLEOTIDE SEQUENCE</scope>
    <source>
        <strain evidence="1">CHK189-11263</strain>
    </source>
</reference>
<sequence>MDQISLFSAFPGVGDWVETHGRELTFDEIAARVGQCIVYDMSTQSHAWYKIVRVKEIIRHEGQRRLIYSDGGRYPGLVNEMYFSPEFGERRARAYEISESEAMDHGQL</sequence>
<evidence type="ECO:0000313" key="1">
    <source>
        <dbReference type="EMBL" id="HJB57951.1"/>
    </source>
</evidence>
<evidence type="ECO:0000313" key="2">
    <source>
        <dbReference type="Proteomes" id="UP000824208"/>
    </source>
</evidence>
<proteinExistence type="predicted"/>
<comment type="caution">
    <text evidence="1">The sequence shown here is derived from an EMBL/GenBank/DDBJ whole genome shotgun (WGS) entry which is preliminary data.</text>
</comment>
<dbReference type="AlphaFoldDB" id="A0A9D2MC21"/>
<reference evidence="1" key="2">
    <citation type="submission" date="2021-04" db="EMBL/GenBank/DDBJ databases">
        <authorList>
            <person name="Gilroy R."/>
        </authorList>
    </citation>
    <scope>NUCLEOTIDE SEQUENCE</scope>
    <source>
        <strain evidence="1">CHK189-11263</strain>
    </source>
</reference>
<name>A0A9D2MC21_9FIRM</name>
<gene>
    <name evidence="1" type="ORF">H9714_10410</name>
</gene>
<dbReference type="Proteomes" id="UP000824208">
    <property type="component" value="Unassembled WGS sequence"/>
</dbReference>
<dbReference type="EMBL" id="DWYC01000088">
    <property type="protein sequence ID" value="HJB57951.1"/>
    <property type="molecule type" value="Genomic_DNA"/>
</dbReference>
<organism evidence="1 2">
    <name type="scientific">Candidatus Flavonifractor intestinipullorum</name>
    <dbReference type="NCBI Taxonomy" id="2838587"/>
    <lineage>
        <taxon>Bacteria</taxon>
        <taxon>Bacillati</taxon>
        <taxon>Bacillota</taxon>
        <taxon>Clostridia</taxon>
        <taxon>Eubacteriales</taxon>
        <taxon>Oscillospiraceae</taxon>
        <taxon>Flavonifractor</taxon>
    </lineage>
</organism>
<protein>
    <submittedName>
        <fullName evidence="1">Uncharacterized protein</fullName>
    </submittedName>
</protein>